<dbReference type="SMART" id="SM00382">
    <property type="entry name" value="AAA"/>
    <property type="match status" value="1"/>
</dbReference>
<dbReference type="GO" id="GO:0005524">
    <property type="term" value="F:ATP binding"/>
    <property type="evidence" value="ECO:0007669"/>
    <property type="project" value="InterPro"/>
</dbReference>
<dbReference type="RefSeq" id="WP_095278613.1">
    <property type="nucleotide sequence ID" value="NZ_CP047655.1"/>
</dbReference>
<accession>A0A269PBA0</accession>
<dbReference type="PANTHER" id="PTHR43581">
    <property type="entry name" value="ATP/GTP PHOSPHATASE"/>
    <property type="match status" value="1"/>
</dbReference>
<evidence type="ECO:0000313" key="3">
    <source>
        <dbReference type="Proteomes" id="UP000215771"/>
    </source>
</evidence>
<comment type="caution">
    <text evidence="2">The sequence shown here is derived from an EMBL/GenBank/DDBJ whole genome shotgun (WGS) entry which is preliminary data.</text>
</comment>
<dbReference type="Gene3D" id="3.40.50.300">
    <property type="entry name" value="P-loop containing nucleotide triphosphate hydrolases"/>
    <property type="match status" value="1"/>
</dbReference>
<dbReference type="Proteomes" id="UP000215771">
    <property type="component" value="Unassembled WGS sequence"/>
</dbReference>
<dbReference type="InterPro" id="IPR003593">
    <property type="entry name" value="AAA+_ATPase"/>
</dbReference>
<dbReference type="PANTHER" id="PTHR43581:SF4">
    <property type="entry name" value="ATP_GTP PHOSPHATASE"/>
    <property type="match status" value="1"/>
</dbReference>
<evidence type="ECO:0000259" key="1">
    <source>
        <dbReference type="SMART" id="SM00382"/>
    </source>
</evidence>
<sequence length="558" mass="63273">MHIESLSIKGIRAFPRQNDVTVELGEVFTAIAGLNGTGKSTVLAVLGNVGNLKKGTGAHLNGDPFRVELSEIIKYDVGRDLTGGKAEVKFVTDNNGMVENIPANGVLGFRSSIHPANEPTVKKDKPLKLREDPRSRFRLIPERKNRPIPSEAKLEWPTYYLGLSRLYPVGETEDYSAKSSKWEKEVLQEYNSAYRKILDIRQHVRDLGLITSESAARKKGAGVTTDQYGVVANSAGQDNLGQILLAALSFKALKKTVGKDFKGGILLIDEIEATLHPLAQSRLFDFLYRIAKDTGFQVVCTTHSLSLLQRISENVHRQNPTLKISYFRRVAGEIEVDSNPSMAAIEADMNKQILDPDAGYSYPRVFMEDDVARLVFQSIQEMHFPDLPVRLVDGHIGWTALLTMANEFSPELSGSLIILDPDVSVEDKEKIDSKLEKSVFKHPEDEVIRPEDRNLLFLPGTEPIEKMLFEFYKQEDEDCEIYRAEDMRHFQVDYQTLMNDDKMPKNLDEIKQAKWWFDFKPDAVKRELVKFWLSNADVPTEAFVELFRKNYNIVKRFA</sequence>
<organism evidence="2 3">
    <name type="scientific">Corynebacterium hadale</name>
    <dbReference type="NCBI Taxonomy" id="2026255"/>
    <lineage>
        <taxon>Bacteria</taxon>
        <taxon>Bacillati</taxon>
        <taxon>Actinomycetota</taxon>
        <taxon>Actinomycetes</taxon>
        <taxon>Mycobacteriales</taxon>
        <taxon>Corynebacteriaceae</taxon>
        <taxon>Corynebacterium</taxon>
    </lineage>
</organism>
<name>A0A269PBA0_9CORY</name>
<dbReference type="Pfam" id="PF13304">
    <property type="entry name" value="AAA_21"/>
    <property type="match status" value="1"/>
</dbReference>
<dbReference type="AlphaFoldDB" id="A0A269PBA0"/>
<reference evidence="2 3" key="1">
    <citation type="submission" date="2017-08" db="EMBL/GenBank/DDBJ databases">
        <authorList>
            <person name="de Groot N.N."/>
        </authorList>
    </citation>
    <scope>NUCLEOTIDE SEQUENCE [LARGE SCALE GENOMIC DNA]</scope>
    <source>
        <strain evidence="2 3">NBT06-6</strain>
    </source>
</reference>
<evidence type="ECO:0000313" key="2">
    <source>
        <dbReference type="EMBL" id="PAJ68909.1"/>
    </source>
</evidence>
<dbReference type="EMBL" id="NQMQ01000020">
    <property type="protein sequence ID" value="PAJ68909.1"/>
    <property type="molecule type" value="Genomic_DNA"/>
</dbReference>
<dbReference type="InterPro" id="IPR051396">
    <property type="entry name" value="Bact_Antivir_Def_Nuclease"/>
</dbReference>
<dbReference type="CDD" id="cd00267">
    <property type="entry name" value="ABC_ATPase"/>
    <property type="match status" value="1"/>
</dbReference>
<proteinExistence type="predicted"/>
<dbReference type="SUPFAM" id="SSF52540">
    <property type="entry name" value="P-loop containing nucleoside triphosphate hydrolases"/>
    <property type="match status" value="1"/>
</dbReference>
<dbReference type="GO" id="GO:0016887">
    <property type="term" value="F:ATP hydrolysis activity"/>
    <property type="evidence" value="ECO:0007669"/>
    <property type="project" value="InterPro"/>
</dbReference>
<feature type="domain" description="AAA+ ATPase" evidence="1">
    <location>
        <begin position="25"/>
        <end position="321"/>
    </location>
</feature>
<gene>
    <name evidence="2" type="ORF">CIG21_09550</name>
</gene>
<dbReference type="InterPro" id="IPR027417">
    <property type="entry name" value="P-loop_NTPase"/>
</dbReference>
<dbReference type="InterPro" id="IPR003959">
    <property type="entry name" value="ATPase_AAA_core"/>
</dbReference>
<protein>
    <recommendedName>
        <fullName evidence="1">AAA+ ATPase domain-containing protein</fullName>
    </recommendedName>
</protein>